<dbReference type="GeneID" id="78506264"/>
<evidence type="ECO:0000313" key="1">
    <source>
        <dbReference type="EMBL" id="SNU94557.1"/>
    </source>
</evidence>
<accession>A0A239T9Z5</accession>
<dbReference type="CDD" id="cd07516">
    <property type="entry name" value="HAD_Pase"/>
    <property type="match status" value="1"/>
</dbReference>
<dbReference type="PANTHER" id="PTHR10000:SF8">
    <property type="entry name" value="HAD SUPERFAMILY HYDROLASE-LIKE, TYPE 3"/>
    <property type="match status" value="1"/>
</dbReference>
<dbReference type="InterPro" id="IPR000150">
    <property type="entry name" value="Cof"/>
</dbReference>
<dbReference type="Proteomes" id="UP000215383">
    <property type="component" value="Chromosome 1"/>
</dbReference>
<dbReference type="SUPFAM" id="SSF56784">
    <property type="entry name" value="HAD-like"/>
    <property type="match status" value="1"/>
</dbReference>
<keyword evidence="2" id="KW-1185">Reference proteome</keyword>
<dbReference type="PROSITE" id="PS01229">
    <property type="entry name" value="COF_2"/>
    <property type="match status" value="1"/>
</dbReference>
<organism evidence="1 2">
    <name type="scientific">Megamonas hypermegale</name>
    <dbReference type="NCBI Taxonomy" id="158847"/>
    <lineage>
        <taxon>Bacteria</taxon>
        <taxon>Bacillati</taxon>
        <taxon>Bacillota</taxon>
        <taxon>Negativicutes</taxon>
        <taxon>Selenomonadales</taxon>
        <taxon>Selenomonadaceae</taxon>
        <taxon>Megamonas</taxon>
    </lineage>
</organism>
<dbReference type="SFLD" id="SFLDG01140">
    <property type="entry name" value="C2.B:_Phosphomannomutase_and_P"/>
    <property type="match status" value="1"/>
</dbReference>
<dbReference type="NCBIfam" id="TIGR01484">
    <property type="entry name" value="HAD-SF-IIB"/>
    <property type="match status" value="1"/>
</dbReference>
<dbReference type="Pfam" id="PF08282">
    <property type="entry name" value="Hydrolase_3"/>
    <property type="match status" value="1"/>
</dbReference>
<sequence>MQYKIVFSDIDGTVLTSSHHVLPSTTLAVKELLQKSIPFVLVSARMPQAIRTVTDEMNVNIPMISYGGALVLDDRQNILYDRKISAADTAAVIKEIKLFWQDSVVINYYAGDGWFVEDTENKAVVREENITRVKARQADFAQLLADGVLPNKLLCMTSPPICEMMEKMLGEMFPQLKIMRSSPILLEIMDKTVSKAEGIKIMLEHFGLKANQSIAFGDNYNDLDMLELAGVGVAMNNAPDDVKKTASAVTDDNNHDGIYKFLQKIKLVD</sequence>
<dbReference type="RefSeq" id="WP_027890125.1">
    <property type="nucleotide sequence ID" value="NZ_LT906446.1"/>
</dbReference>
<dbReference type="Gene3D" id="3.40.50.1000">
    <property type="entry name" value="HAD superfamily/HAD-like"/>
    <property type="match status" value="1"/>
</dbReference>
<dbReference type="InterPro" id="IPR036412">
    <property type="entry name" value="HAD-like_sf"/>
</dbReference>
<dbReference type="PANTHER" id="PTHR10000">
    <property type="entry name" value="PHOSPHOSERINE PHOSPHATASE"/>
    <property type="match status" value="1"/>
</dbReference>
<gene>
    <name evidence="1" type="ORF">SAMEA4364220_00224</name>
</gene>
<dbReference type="EMBL" id="LT906446">
    <property type="protein sequence ID" value="SNU94557.1"/>
    <property type="molecule type" value="Genomic_DNA"/>
</dbReference>
<dbReference type="Gene3D" id="3.30.1240.10">
    <property type="match status" value="1"/>
</dbReference>
<dbReference type="GO" id="GO:0000287">
    <property type="term" value="F:magnesium ion binding"/>
    <property type="evidence" value="ECO:0007669"/>
    <property type="project" value="TreeGrafter"/>
</dbReference>
<dbReference type="AlphaFoldDB" id="A0A239T9Z5"/>
<dbReference type="InterPro" id="IPR023214">
    <property type="entry name" value="HAD_sf"/>
</dbReference>
<protein>
    <submittedName>
        <fullName evidence="1">Sugar phosphate phosphatase</fullName>
    </submittedName>
</protein>
<dbReference type="SFLD" id="SFLDS00003">
    <property type="entry name" value="Haloacid_Dehalogenase"/>
    <property type="match status" value="1"/>
</dbReference>
<reference evidence="1 2" key="1">
    <citation type="submission" date="2017-06" db="EMBL/GenBank/DDBJ databases">
        <authorList>
            <consortium name="Pathogen Informatics"/>
        </authorList>
    </citation>
    <scope>NUCLEOTIDE SEQUENCE [LARGE SCALE GENOMIC DNA]</scope>
    <source>
        <strain evidence="1 2">NCTC10570</strain>
    </source>
</reference>
<dbReference type="InterPro" id="IPR006379">
    <property type="entry name" value="HAD-SF_hydro_IIB"/>
</dbReference>
<dbReference type="eggNOG" id="COG0561">
    <property type="taxonomic scope" value="Bacteria"/>
</dbReference>
<dbReference type="GO" id="GO:0005829">
    <property type="term" value="C:cytosol"/>
    <property type="evidence" value="ECO:0007669"/>
    <property type="project" value="TreeGrafter"/>
</dbReference>
<dbReference type="GO" id="GO:0016791">
    <property type="term" value="F:phosphatase activity"/>
    <property type="evidence" value="ECO:0007669"/>
    <property type="project" value="TreeGrafter"/>
</dbReference>
<proteinExistence type="predicted"/>
<name>A0A239T9Z5_9FIRM</name>
<dbReference type="NCBIfam" id="TIGR00099">
    <property type="entry name" value="Cof-subfamily"/>
    <property type="match status" value="1"/>
</dbReference>
<dbReference type="PROSITE" id="PS01228">
    <property type="entry name" value="COF_1"/>
    <property type="match status" value="1"/>
</dbReference>
<evidence type="ECO:0000313" key="2">
    <source>
        <dbReference type="Proteomes" id="UP000215383"/>
    </source>
</evidence>